<evidence type="ECO:0000256" key="1">
    <source>
        <dbReference type="ARBA" id="ARBA00004651"/>
    </source>
</evidence>
<dbReference type="VEuPathDB" id="FungiDB:PV08_08223"/>
<proteinExistence type="predicted"/>
<organism evidence="9 10">
    <name type="scientific">Exophiala spinifera</name>
    <dbReference type="NCBI Taxonomy" id="91928"/>
    <lineage>
        <taxon>Eukaryota</taxon>
        <taxon>Fungi</taxon>
        <taxon>Dikarya</taxon>
        <taxon>Ascomycota</taxon>
        <taxon>Pezizomycotina</taxon>
        <taxon>Eurotiomycetes</taxon>
        <taxon>Chaetothyriomycetidae</taxon>
        <taxon>Chaetothyriales</taxon>
        <taxon>Herpotrichiellaceae</taxon>
        <taxon>Exophiala</taxon>
    </lineage>
</organism>
<evidence type="ECO:0000256" key="5">
    <source>
        <dbReference type="ARBA" id="ARBA00023136"/>
    </source>
</evidence>
<gene>
    <name evidence="9" type="ORF">PV08_08223</name>
</gene>
<dbReference type="InterPro" id="IPR027379">
    <property type="entry name" value="CLS_N"/>
</dbReference>
<dbReference type="GeneID" id="27335306"/>
<dbReference type="HOGENOM" id="CLU_164169_0_0_1"/>
<evidence type="ECO:0000256" key="2">
    <source>
        <dbReference type="ARBA" id="ARBA00022475"/>
    </source>
</evidence>
<feature type="transmembrane region" description="Helical" evidence="6">
    <location>
        <begin position="35"/>
        <end position="57"/>
    </location>
</feature>
<keyword evidence="5 6" id="KW-0472">Membrane</keyword>
<name>A0A0D1YDI6_9EURO</name>
<keyword evidence="2" id="KW-1003">Cell membrane</keyword>
<dbReference type="EMBL" id="KN847497">
    <property type="protein sequence ID" value="KIW13036.1"/>
    <property type="molecule type" value="Genomic_DNA"/>
</dbReference>
<evidence type="ECO:0000256" key="3">
    <source>
        <dbReference type="ARBA" id="ARBA00022692"/>
    </source>
</evidence>
<feature type="domain" description="Cardiolipin synthase N-terminal" evidence="8">
    <location>
        <begin position="49"/>
        <end position="90"/>
    </location>
</feature>
<dbReference type="GO" id="GO:0005886">
    <property type="term" value="C:plasma membrane"/>
    <property type="evidence" value="ECO:0007669"/>
    <property type="project" value="UniProtKB-SubCell"/>
</dbReference>
<evidence type="ECO:0000313" key="9">
    <source>
        <dbReference type="EMBL" id="KIW13036.1"/>
    </source>
</evidence>
<evidence type="ECO:0000256" key="7">
    <source>
        <dbReference type="SAM" id="SignalP"/>
    </source>
</evidence>
<dbReference type="Proteomes" id="UP000053328">
    <property type="component" value="Unassembled WGS sequence"/>
</dbReference>
<feature type="signal peptide" evidence="7">
    <location>
        <begin position="1"/>
        <end position="19"/>
    </location>
</feature>
<protein>
    <recommendedName>
        <fullName evidence="8">Cardiolipin synthase N-terminal domain-containing protein</fullName>
    </recommendedName>
</protein>
<evidence type="ECO:0000256" key="6">
    <source>
        <dbReference type="SAM" id="Phobius"/>
    </source>
</evidence>
<dbReference type="OrthoDB" id="5193244at2759"/>
<keyword evidence="10" id="KW-1185">Reference proteome</keyword>
<keyword evidence="4 6" id="KW-1133">Transmembrane helix</keyword>
<keyword evidence="7" id="KW-0732">Signal</keyword>
<dbReference type="Pfam" id="PF13396">
    <property type="entry name" value="PLDc_N"/>
    <property type="match status" value="1"/>
</dbReference>
<evidence type="ECO:0000256" key="4">
    <source>
        <dbReference type="ARBA" id="ARBA00022989"/>
    </source>
</evidence>
<evidence type="ECO:0000313" key="10">
    <source>
        <dbReference type="Proteomes" id="UP000053328"/>
    </source>
</evidence>
<comment type="subcellular location">
    <subcellularLocation>
        <location evidence="1">Cell membrane</location>
        <topology evidence="1">Multi-pass membrane protein</topology>
    </subcellularLocation>
</comment>
<keyword evidence="3 6" id="KW-0812">Transmembrane</keyword>
<feature type="chain" id="PRO_5002236994" description="Cardiolipin synthase N-terminal domain-containing protein" evidence="7">
    <location>
        <begin position="20"/>
        <end position="103"/>
    </location>
</feature>
<dbReference type="AlphaFoldDB" id="A0A0D1YDI6"/>
<reference evidence="9 10" key="1">
    <citation type="submission" date="2015-01" db="EMBL/GenBank/DDBJ databases">
        <title>The Genome Sequence of Exophiala spinifera CBS89968.</title>
        <authorList>
            <consortium name="The Broad Institute Genomics Platform"/>
            <person name="Cuomo C."/>
            <person name="de Hoog S."/>
            <person name="Gorbushina A."/>
            <person name="Stielow B."/>
            <person name="Teixiera M."/>
            <person name="Abouelleil A."/>
            <person name="Chapman S.B."/>
            <person name="Priest M."/>
            <person name="Young S.K."/>
            <person name="Wortman J."/>
            <person name="Nusbaum C."/>
            <person name="Birren B."/>
        </authorList>
    </citation>
    <scope>NUCLEOTIDE SEQUENCE [LARGE SCALE GENOMIC DNA]</scope>
    <source>
        <strain evidence="9 10">CBS 89968</strain>
    </source>
</reference>
<dbReference type="RefSeq" id="XP_016233252.1">
    <property type="nucleotide sequence ID" value="XM_016382549.1"/>
</dbReference>
<feature type="transmembrane region" description="Helical" evidence="6">
    <location>
        <begin position="69"/>
        <end position="89"/>
    </location>
</feature>
<accession>A0A0D1YDI6</accession>
<evidence type="ECO:0000259" key="8">
    <source>
        <dbReference type="Pfam" id="PF13396"/>
    </source>
</evidence>
<sequence length="103" mass="11469">MLHNIYAFLFLLFTMLASAAPVGDETVTVTDHAVRYGTGGGIAGLIILILDIIVIVEVLQSNRPVPHKLLWILIVVLFPLVGMLIYFFFSNREAHKSSYEPIL</sequence>